<proteinExistence type="predicted"/>
<dbReference type="Proteomes" id="UP000590749">
    <property type="component" value="Unassembled WGS sequence"/>
</dbReference>
<evidence type="ECO:0000313" key="3">
    <source>
        <dbReference type="Proteomes" id="UP000590749"/>
    </source>
</evidence>
<comment type="caution">
    <text evidence="2">The sequence shown here is derived from an EMBL/GenBank/DDBJ whole genome shotgun (WGS) entry which is preliminary data.</text>
</comment>
<dbReference type="EMBL" id="JACHXF010000012">
    <property type="protein sequence ID" value="MBB3097751.1"/>
    <property type="molecule type" value="Genomic_DNA"/>
</dbReference>
<feature type="chain" id="PRO_5039182338" description="Beta-lactamase enzyme family protein" evidence="1">
    <location>
        <begin position="32"/>
        <end position="295"/>
    </location>
</feature>
<sequence>MKPPTRRLGQRRTAIVTLAAVLLAVTACAPAEEPAVPVGWQGPCPSAAASSSTAPPADRLSTTGRLLGLADTITALPADAKDAAVNSYSVARTQLWSVVDGMVTPIEITLWRDADGGGRVDERALPARPDPSRLPDTAELLRLATAPVTTTTYPGADGPRIGGAVTEPVPSDAQTLADALYAGAHLRCQPTWLLSAFVRLYRSHYLNRAARAGALRMLATIPGLAYDGIARDVIGRTGWTFVVAGYHRETILLDPDIGTLLASSVTSIDDTPQLLAYQLFLATDRTSTPGQPPGQ</sequence>
<keyword evidence="3" id="KW-1185">Reference proteome</keyword>
<protein>
    <recommendedName>
        <fullName evidence="4">Beta-lactamase enzyme family protein</fullName>
    </recommendedName>
</protein>
<feature type="signal peptide" evidence="1">
    <location>
        <begin position="1"/>
        <end position="31"/>
    </location>
</feature>
<dbReference type="PROSITE" id="PS51257">
    <property type="entry name" value="PROKAR_LIPOPROTEIN"/>
    <property type="match status" value="1"/>
</dbReference>
<evidence type="ECO:0008006" key="4">
    <source>
        <dbReference type="Google" id="ProtNLM"/>
    </source>
</evidence>
<name>A0A7W5FGP6_9ACTN</name>
<keyword evidence="1" id="KW-0732">Signal</keyword>
<evidence type="ECO:0000256" key="1">
    <source>
        <dbReference type="SAM" id="SignalP"/>
    </source>
</evidence>
<dbReference type="AlphaFoldDB" id="A0A7W5FGP6"/>
<reference evidence="2 3" key="1">
    <citation type="submission" date="2020-08" db="EMBL/GenBank/DDBJ databases">
        <title>Genomic Encyclopedia of Type Strains, Phase III (KMG-III): the genomes of soil and plant-associated and newly described type strains.</title>
        <authorList>
            <person name="Whitman W."/>
        </authorList>
    </citation>
    <scope>NUCLEOTIDE SEQUENCE [LARGE SCALE GENOMIC DNA]</scope>
    <source>
        <strain evidence="2 3">CECT 3287</strain>
    </source>
</reference>
<dbReference type="RefSeq" id="WP_183223171.1">
    <property type="nucleotide sequence ID" value="NZ_BMPW01000019.1"/>
</dbReference>
<organism evidence="2 3">
    <name type="scientific">Actinoplanes campanulatus</name>
    <dbReference type="NCBI Taxonomy" id="113559"/>
    <lineage>
        <taxon>Bacteria</taxon>
        <taxon>Bacillati</taxon>
        <taxon>Actinomycetota</taxon>
        <taxon>Actinomycetes</taxon>
        <taxon>Micromonosporales</taxon>
        <taxon>Micromonosporaceae</taxon>
        <taxon>Actinoplanes</taxon>
    </lineage>
</organism>
<evidence type="ECO:0000313" key="2">
    <source>
        <dbReference type="EMBL" id="MBB3097751.1"/>
    </source>
</evidence>
<gene>
    <name evidence="2" type="ORF">FHR83_005435</name>
</gene>
<accession>A0A7W5FGP6</accession>